<dbReference type="SUPFAM" id="SSF82708">
    <property type="entry name" value="R3H domain"/>
    <property type="match status" value="1"/>
</dbReference>
<keyword evidence="4" id="KW-1185">Reference proteome</keyword>
<dbReference type="EMBL" id="KL596817">
    <property type="protein sequence ID" value="KER24259.1"/>
    <property type="molecule type" value="Genomic_DNA"/>
</dbReference>
<feature type="compositionally biased region" description="Polar residues" evidence="1">
    <location>
        <begin position="336"/>
        <end position="352"/>
    </location>
</feature>
<dbReference type="OrthoDB" id="6245790at2759"/>
<dbReference type="Pfam" id="PF13902">
    <property type="entry name" value="R3H-assoc"/>
    <property type="match status" value="1"/>
</dbReference>
<protein>
    <recommendedName>
        <fullName evidence="2">R3H-associated N-terminal domain-containing protein</fullName>
    </recommendedName>
</protein>
<feature type="domain" description="R3H-associated N-terminal" evidence="2">
    <location>
        <begin position="184"/>
        <end position="273"/>
    </location>
</feature>
<dbReference type="InterPro" id="IPR036867">
    <property type="entry name" value="R3H_dom_sf"/>
</dbReference>
<evidence type="ECO:0000259" key="2">
    <source>
        <dbReference type="Pfam" id="PF13902"/>
    </source>
</evidence>
<name>A0A075A9Q6_OPIVI</name>
<evidence type="ECO:0000313" key="4">
    <source>
        <dbReference type="Proteomes" id="UP000054324"/>
    </source>
</evidence>
<dbReference type="InterPro" id="IPR025952">
    <property type="entry name" value="R3H-assoc_dom"/>
</dbReference>
<dbReference type="PANTHER" id="PTHR32019">
    <property type="entry name" value="R3H DOMAIN-CONTAINING PROTEIN 4"/>
    <property type="match status" value="1"/>
</dbReference>
<dbReference type="RefSeq" id="XP_009172009.1">
    <property type="nucleotide sequence ID" value="XM_009173745.1"/>
</dbReference>
<reference evidence="3 4" key="1">
    <citation type="submission" date="2013-11" db="EMBL/GenBank/DDBJ databases">
        <title>Opisthorchis viverrini - life in the bile duct.</title>
        <authorList>
            <person name="Young N.D."/>
            <person name="Nagarajan N."/>
            <person name="Lin S.J."/>
            <person name="Korhonen P.K."/>
            <person name="Jex A.R."/>
            <person name="Hall R.S."/>
            <person name="Safavi-Hemami H."/>
            <person name="Kaewkong W."/>
            <person name="Bertrand D."/>
            <person name="Gao S."/>
            <person name="Seet Q."/>
            <person name="Wongkham S."/>
            <person name="Teh B.T."/>
            <person name="Wongkham C."/>
            <person name="Intapan P.M."/>
            <person name="Maleewong W."/>
            <person name="Yang X."/>
            <person name="Hu M."/>
            <person name="Wang Z."/>
            <person name="Hofmann A."/>
            <person name="Sternberg P.W."/>
            <person name="Tan P."/>
            <person name="Wang J."/>
            <person name="Gasser R.B."/>
        </authorList>
    </citation>
    <scope>NUCLEOTIDE SEQUENCE [LARGE SCALE GENOMIC DNA]</scope>
</reference>
<dbReference type="InterPro" id="IPR039629">
    <property type="entry name" value="R3HDM4"/>
</dbReference>
<dbReference type="GeneID" id="20322230"/>
<sequence length="512" mass="58187">MGVPAAQPRTCYIIDSLWVRWHQPTRATVLRQLIQQSSPHCSLIHTSLDIQGRYLGLADSCVNFVCRIAIRTNTLDNFERERCRLRVPDSFRFLAAMPPEGSARAEVLPGCPSLDRGSREAQVGYESRTFRSALDCQSLSHYSEFETGSESGLSELSLVHPYQPKKFGKRSKPVADPSNRVVHRGARATRRYENEAFLNTLSAIAETDGEDLAVVAWPDSISHCSAFAKLFEDDSIRAVWDLFVSLSETEQERLLRSLRRSNTESDTSDSDPEESVSDSGHSPIASQDVLDHLTRRRPQSNTRRRRSKRGHHRKSKSQLPHCPSPTGERDLELSDTVVSSQESGGHSKSAEAQSELRGFLPPRFLALISRSHTSDGRRLRRVKRLVTPLDFCLIDRVETELRRWFTITPDDGDNIASWIDQKRWTPTVSLLGEVDLRRWMLENESFPDLLQLDAFERLVVHSVASYLGLGSYSNWSETLRDRQLWVEKRFGHTFAPPNRTLVNLLKAHFSQP</sequence>
<feature type="region of interest" description="Disordered" evidence="1">
    <location>
        <begin position="257"/>
        <end position="354"/>
    </location>
</feature>
<dbReference type="Proteomes" id="UP000054324">
    <property type="component" value="Unassembled WGS sequence"/>
</dbReference>
<dbReference type="PANTHER" id="PTHR32019:SF2">
    <property type="entry name" value="R3H DOMAIN-CONTAINING PROTEIN 4"/>
    <property type="match status" value="1"/>
</dbReference>
<accession>A0A075A9Q6</accession>
<organism evidence="3 4">
    <name type="scientific">Opisthorchis viverrini</name>
    <name type="common">Southeast Asian liver fluke</name>
    <dbReference type="NCBI Taxonomy" id="6198"/>
    <lineage>
        <taxon>Eukaryota</taxon>
        <taxon>Metazoa</taxon>
        <taxon>Spiralia</taxon>
        <taxon>Lophotrochozoa</taxon>
        <taxon>Platyhelminthes</taxon>
        <taxon>Trematoda</taxon>
        <taxon>Digenea</taxon>
        <taxon>Opisthorchiida</taxon>
        <taxon>Opisthorchiata</taxon>
        <taxon>Opisthorchiidae</taxon>
        <taxon>Opisthorchis</taxon>
    </lineage>
</organism>
<gene>
    <name evidence="3" type="ORF">T265_08051</name>
</gene>
<dbReference type="CTD" id="20322230"/>
<dbReference type="KEGG" id="ovi:T265_08051"/>
<evidence type="ECO:0000256" key="1">
    <source>
        <dbReference type="SAM" id="MobiDB-lite"/>
    </source>
</evidence>
<evidence type="ECO:0000313" key="3">
    <source>
        <dbReference type="EMBL" id="KER24259.1"/>
    </source>
</evidence>
<proteinExistence type="predicted"/>
<dbReference type="GO" id="GO:0003676">
    <property type="term" value="F:nucleic acid binding"/>
    <property type="evidence" value="ECO:0007669"/>
    <property type="project" value="InterPro"/>
</dbReference>
<feature type="compositionally biased region" description="Basic residues" evidence="1">
    <location>
        <begin position="294"/>
        <end position="316"/>
    </location>
</feature>
<feature type="compositionally biased region" description="Acidic residues" evidence="1">
    <location>
        <begin position="266"/>
        <end position="276"/>
    </location>
</feature>
<dbReference type="AlphaFoldDB" id="A0A075A9Q6"/>